<dbReference type="RefSeq" id="XP_020427560.1">
    <property type="nucleotide sequence ID" value="XM_020582257.1"/>
</dbReference>
<evidence type="ECO:0000313" key="18">
    <source>
        <dbReference type="Proteomes" id="UP000001396"/>
    </source>
</evidence>
<evidence type="ECO:0000256" key="1">
    <source>
        <dbReference type="ARBA" id="ARBA00001913"/>
    </source>
</evidence>
<evidence type="ECO:0000256" key="14">
    <source>
        <dbReference type="ARBA" id="ARBA00026104"/>
    </source>
</evidence>
<evidence type="ECO:0000256" key="9">
    <source>
        <dbReference type="ARBA" id="ARBA00022963"/>
    </source>
</evidence>
<keyword evidence="3" id="KW-1003">Cell membrane</keyword>
<dbReference type="SUPFAM" id="SSF53474">
    <property type="entry name" value="alpha/beta-Hydrolases"/>
    <property type="match status" value="1"/>
</dbReference>
<dbReference type="GO" id="GO:0019369">
    <property type="term" value="P:arachidonate metabolic process"/>
    <property type="evidence" value="ECO:0007669"/>
    <property type="project" value="TreeGrafter"/>
</dbReference>
<dbReference type="Gene3D" id="3.40.50.1820">
    <property type="entry name" value="alpha/beta hydrolase"/>
    <property type="match status" value="1"/>
</dbReference>
<feature type="region of interest" description="Disordered" evidence="15">
    <location>
        <begin position="611"/>
        <end position="669"/>
    </location>
</feature>
<dbReference type="InterPro" id="IPR002921">
    <property type="entry name" value="Fungal_lipase-type"/>
</dbReference>
<dbReference type="GO" id="GO:0016298">
    <property type="term" value="F:lipase activity"/>
    <property type="evidence" value="ECO:0007669"/>
    <property type="project" value="TreeGrafter"/>
</dbReference>
<evidence type="ECO:0000259" key="16">
    <source>
        <dbReference type="Pfam" id="PF01764"/>
    </source>
</evidence>
<dbReference type="PANTHER" id="PTHR45792">
    <property type="entry name" value="DIACYLGLYCEROL LIPASE HOMOLOG-RELATED"/>
    <property type="match status" value="1"/>
</dbReference>
<evidence type="ECO:0000256" key="3">
    <source>
        <dbReference type="ARBA" id="ARBA00022475"/>
    </source>
</evidence>
<reference evidence="17 18" key="1">
    <citation type="journal article" date="2011" name="Genome Res.">
        <title>Phylogeny-wide analysis of social amoeba genomes highlights ancient origins for complex intercellular communication.</title>
        <authorList>
            <person name="Heidel A.J."/>
            <person name="Lawal H.M."/>
            <person name="Felder M."/>
            <person name="Schilde C."/>
            <person name="Helps N.R."/>
            <person name="Tunggal B."/>
            <person name="Rivero F."/>
            <person name="John U."/>
            <person name="Schleicher M."/>
            <person name="Eichinger L."/>
            <person name="Platzer M."/>
            <person name="Noegel A.A."/>
            <person name="Schaap P."/>
            <person name="Gloeckner G."/>
        </authorList>
    </citation>
    <scope>NUCLEOTIDE SEQUENCE [LARGE SCALE GENOMIC DNA]</scope>
    <source>
        <strain evidence="18">ATCC 26659 / Pp 5 / PN500</strain>
    </source>
</reference>
<evidence type="ECO:0000256" key="10">
    <source>
        <dbReference type="ARBA" id="ARBA00022989"/>
    </source>
</evidence>
<feature type="region of interest" description="Disordered" evidence="15">
    <location>
        <begin position="1"/>
        <end position="47"/>
    </location>
</feature>
<dbReference type="Pfam" id="PF01764">
    <property type="entry name" value="Lipase_3"/>
    <property type="match status" value="1"/>
</dbReference>
<keyword evidence="4" id="KW-0597">Phosphoprotein</keyword>
<evidence type="ECO:0000256" key="8">
    <source>
        <dbReference type="ARBA" id="ARBA00022837"/>
    </source>
</evidence>
<feature type="compositionally biased region" description="Low complexity" evidence="15">
    <location>
        <begin position="22"/>
        <end position="47"/>
    </location>
</feature>
<organism evidence="17 18">
    <name type="scientific">Heterostelium pallidum (strain ATCC 26659 / Pp 5 / PN500)</name>
    <name type="common">Cellular slime mold</name>
    <name type="synonym">Polysphondylium pallidum</name>
    <dbReference type="NCBI Taxonomy" id="670386"/>
    <lineage>
        <taxon>Eukaryota</taxon>
        <taxon>Amoebozoa</taxon>
        <taxon>Evosea</taxon>
        <taxon>Eumycetozoa</taxon>
        <taxon>Dictyostelia</taxon>
        <taxon>Acytosteliales</taxon>
        <taxon>Acytosteliaceae</taxon>
        <taxon>Heterostelium</taxon>
    </lineage>
</organism>
<keyword evidence="12" id="KW-0472">Membrane</keyword>
<keyword evidence="5" id="KW-0812">Transmembrane</keyword>
<comment type="subcellular location">
    <subcellularLocation>
        <location evidence="2">Cell membrane</location>
        <topology evidence="2">Multi-pass membrane protein</topology>
    </subcellularLocation>
</comment>
<dbReference type="PANTHER" id="PTHR45792:SF8">
    <property type="entry name" value="DIACYLGLYCEROL LIPASE-ALPHA"/>
    <property type="match status" value="1"/>
</dbReference>
<proteinExistence type="predicted"/>
<dbReference type="EC" id="3.1.1.116" evidence="14"/>
<dbReference type="Proteomes" id="UP000001396">
    <property type="component" value="Unassembled WGS sequence"/>
</dbReference>
<comment type="caution">
    <text evidence="17">The sequence shown here is derived from an EMBL/GenBank/DDBJ whole genome shotgun (WGS) entry which is preliminary data.</text>
</comment>
<evidence type="ECO:0000313" key="17">
    <source>
        <dbReference type="EMBL" id="EFA75426.1"/>
    </source>
</evidence>
<evidence type="ECO:0000256" key="15">
    <source>
        <dbReference type="SAM" id="MobiDB-lite"/>
    </source>
</evidence>
<keyword evidence="8" id="KW-0106">Calcium</keyword>
<evidence type="ECO:0000256" key="11">
    <source>
        <dbReference type="ARBA" id="ARBA00023098"/>
    </source>
</evidence>
<evidence type="ECO:0000256" key="5">
    <source>
        <dbReference type="ARBA" id="ARBA00022692"/>
    </source>
</evidence>
<evidence type="ECO:0000256" key="12">
    <source>
        <dbReference type="ARBA" id="ARBA00023136"/>
    </source>
</evidence>
<dbReference type="EMBL" id="ADBJ01000056">
    <property type="protein sequence ID" value="EFA75426.1"/>
    <property type="molecule type" value="Genomic_DNA"/>
</dbReference>
<keyword evidence="10" id="KW-1133">Transmembrane helix</keyword>
<evidence type="ECO:0000256" key="4">
    <source>
        <dbReference type="ARBA" id="ARBA00022553"/>
    </source>
</evidence>
<name>D3BTK9_HETP5</name>
<evidence type="ECO:0000256" key="6">
    <source>
        <dbReference type="ARBA" id="ARBA00022723"/>
    </source>
</evidence>
<evidence type="ECO:0000256" key="13">
    <source>
        <dbReference type="ARBA" id="ARBA00024531"/>
    </source>
</evidence>
<sequence length="669" mass="74842">MDEIVQSNTVVTTNNEENDGATTITTTTVTSSSVSDSQSNNNGSDNTNQVVKSISVIEETRSNVVDNLNQQLVIDSSSSSGDTSSNIVVVNNDKVEEKIYHKEEEIMYNNNNNNNDSNMEIGNNINLGIPLEIGPIIMETTVEEKKKGDTVVTNTTTTTAEHTANGTVIKQKEQTSWFSSISNSVKGFNTKIKQLFISPETEEALGHINTLFTTFFKDVKYSKFEMLTGLLLLDSYYKNAHIPSGEMQEDKTFIRSAQHYMKFAAASLGSKYVYCYMMKKNVGDFIQGVTGTDNINIKVLCEYTGVSKEDVISYRFTSTNFDPAHFISVDHSTESIVMSIRGTFHARDVLTDLVATNTPFLDGYAHTGILRSAQNKFNELSPLLLEQLKKHKGYKLIVTGHSLGAGTAALFTLLFNSKYPEIPIHCYAFAPPCVTSLEIALSKNCSNLITSFVLNNDIIPRLSYQSLEHLKQLVCSILENNSSRVFQILTAGNALGEDLTNKISNFFNLTREVKIDFKNKFSLSETTMLPPGDIYRIYKITSFDKNYIMERSNPSLFGEIIISGSLLTDHLPDNYENSLTSCLQLLNDLTPESDARITDEFILIDNYEQNNINNSNNNNNNNNRNSNSNNNNHRYNNNFESINNINNNSNNDDDGGEYSYNKLKLEIDE</sequence>
<dbReference type="OMA" id="HCYAFAP"/>
<keyword evidence="6" id="KW-0479">Metal-binding</keyword>
<evidence type="ECO:0000256" key="2">
    <source>
        <dbReference type="ARBA" id="ARBA00004651"/>
    </source>
</evidence>
<dbReference type="InterPro" id="IPR052214">
    <property type="entry name" value="DAG_Lipase-Related"/>
</dbReference>
<dbReference type="GO" id="GO:0005886">
    <property type="term" value="C:plasma membrane"/>
    <property type="evidence" value="ECO:0007669"/>
    <property type="project" value="UniProtKB-SubCell"/>
</dbReference>
<keyword evidence="18" id="KW-1185">Reference proteome</keyword>
<dbReference type="GO" id="GO:0046340">
    <property type="term" value="P:diacylglycerol catabolic process"/>
    <property type="evidence" value="ECO:0007669"/>
    <property type="project" value="TreeGrafter"/>
</dbReference>
<gene>
    <name evidence="17" type="ORF">PPL_11506</name>
</gene>
<keyword evidence="7" id="KW-0378">Hydrolase</keyword>
<evidence type="ECO:0000256" key="7">
    <source>
        <dbReference type="ARBA" id="ARBA00022801"/>
    </source>
</evidence>
<keyword evidence="9" id="KW-0442">Lipid degradation</keyword>
<accession>D3BTK9</accession>
<comment type="catalytic activity">
    <reaction evidence="13">
        <text>a 1,2-diacyl-sn-glycerol + H2O = a 2-acylglycerol + a fatty acid + H(+)</text>
        <dbReference type="Rhea" id="RHEA:33275"/>
        <dbReference type="ChEBI" id="CHEBI:15377"/>
        <dbReference type="ChEBI" id="CHEBI:15378"/>
        <dbReference type="ChEBI" id="CHEBI:17389"/>
        <dbReference type="ChEBI" id="CHEBI:17815"/>
        <dbReference type="ChEBI" id="CHEBI:28868"/>
        <dbReference type="EC" id="3.1.1.116"/>
    </reaction>
    <physiologicalReaction direction="left-to-right" evidence="13">
        <dbReference type="Rhea" id="RHEA:33276"/>
    </physiologicalReaction>
</comment>
<feature type="domain" description="Fungal lipase-type" evidence="16">
    <location>
        <begin position="337"/>
        <end position="465"/>
    </location>
</feature>
<protein>
    <recommendedName>
        <fullName evidence="14">sn-1-specific diacylglycerol lipase</fullName>
        <ecNumber evidence="14">3.1.1.116</ecNumber>
    </recommendedName>
</protein>
<dbReference type="GeneID" id="31366974"/>
<comment type="cofactor">
    <cofactor evidence="1">
        <name>Ca(2+)</name>
        <dbReference type="ChEBI" id="CHEBI:29108"/>
    </cofactor>
</comment>
<dbReference type="AlphaFoldDB" id="D3BTK9"/>
<dbReference type="InterPro" id="IPR029058">
    <property type="entry name" value="AB_hydrolase_fold"/>
</dbReference>
<feature type="compositionally biased region" description="Low complexity" evidence="15">
    <location>
        <begin position="611"/>
        <end position="650"/>
    </location>
</feature>
<keyword evidence="11" id="KW-0443">Lipid metabolism</keyword>
<dbReference type="CDD" id="cd00519">
    <property type="entry name" value="Lipase_3"/>
    <property type="match status" value="1"/>
</dbReference>
<dbReference type="GO" id="GO:0046872">
    <property type="term" value="F:metal ion binding"/>
    <property type="evidence" value="ECO:0007669"/>
    <property type="project" value="UniProtKB-KW"/>
</dbReference>
<dbReference type="InParanoid" id="D3BTK9"/>